<dbReference type="AlphaFoldDB" id="G4TSA8"/>
<dbReference type="InParanoid" id="G4TSA8"/>
<sequence>MSKQEILSWTQRVENDEEDDQLPVEFDWTRLEDDWSGFMLFAQQQLLNSSTKLRTGFINGRLIPLAARADFSMSQTMDMFKLVIVTLPRYIDAPSRLAALKMAETMVRRDELRGKPEGEADVSKMGVSEQIIGWLNVEATRMSKSSG</sequence>
<proteinExistence type="predicted"/>
<dbReference type="Proteomes" id="UP000007148">
    <property type="component" value="Unassembled WGS sequence"/>
</dbReference>
<keyword evidence="2" id="KW-1185">Reference proteome</keyword>
<organism evidence="1 2">
    <name type="scientific">Serendipita indica (strain DSM 11827)</name>
    <name type="common">Root endophyte fungus</name>
    <name type="synonym">Piriformospora indica</name>
    <dbReference type="NCBI Taxonomy" id="1109443"/>
    <lineage>
        <taxon>Eukaryota</taxon>
        <taxon>Fungi</taxon>
        <taxon>Dikarya</taxon>
        <taxon>Basidiomycota</taxon>
        <taxon>Agaricomycotina</taxon>
        <taxon>Agaricomycetes</taxon>
        <taxon>Sebacinales</taxon>
        <taxon>Serendipitaceae</taxon>
        <taxon>Serendipita</taxon>
    </lineage>
</organism>
<reference evidence="1 2" key="1">
    <citation type="journal article" date="2011" name="PLoS Pathog.">
        <title>Endophytic Life Strategies Decoded by Genome and Transcriptome Analyses of the Mutualistic Root Symbiont Piriformospora indica.</title>
        <authorList>
            <person name="Zuccaro A."/>
            <person name="Lahrmann U."/>
            <person name="Guldener U."/>
            <person name="Langen G."/>
            <person name="Pfiffi S."/>
            <person name="Biedenkopf D."/>
            <person name="Wong P."/>
            <person name="Samans B."/>
            <person name="Grimm C."/>
            <person name="Basiewicz M."/>
            <person name="Murat C."/>
            <person name="Martin F."/>
            <person name="Kogel K.H."/>
        </authorList>
    </citation>
    <scope>NUCLEOTIDE SEQUENCE [LARGE SCALE GENOMIC DNA]</scope>
    <source>
        <strain evidence="1 2">DSM 11827</strain>
    </source>
</reference>
<evidence type="ECO:0000313" key="1">
    <source>
        <dbReference type="EMBL" id="CCA74202.1"/>
    </source>
</evidence>
<dbReference type="STRING" id="1109443.G4TSA8"/>
<dbReference type="HOGENOM" id="CLU_1768826_0_0_1"/>
<comment type="caution">
    <text evidence="1">The sequence shown here is derived from an EMBL/GenBank/DDBJ whole genome shotgun (WGS) entry which is preliminary data.</text>
</comment>
<evidence type="ECO:0000313" key="2">
    <source>
        <dbReference type="Proteomes" id="UP000007148"/>
    </source>
</evidence>
<dbReference type="OrthoDB" id="3212722at2759"/>
<accession>G4TSA8</accession>
<gene>
    <name evidence="1" type="ORF">PIIN_08155</name>
</gene>
<dbReference type="EMBL" id="CAFZ01000289">
    <property type="protein sequence ID" value="CCA74202.1"/>
    <property type="molecule type" value="Genomic_DNA"/>
</dbReference>
<name>G4TSA8_SERID</name>
<protein>
    <submittedName>
        <fullName evidence="1">Uncharacterized protein</fullName>
    </submittedName>
</protein>